<dbReference type="AlphaFoldDB" id="A0A495R515"/>
<gene>
    <name evidence="1" type="ORF">BDK61_1720</name>
</gene>
<evidence type="ECO:0000313" key="2">
    <source>
        <dbReference type="Proteomes" id="UP000268233"/>
    </source>
</evidence>
<sequence length="60" mass="7054">MRTAETMKKISPTSFYFSQDRSQRLPETRRLNGHTWVEQKQATPYNRWRPMGEAGKGNPV</sequence>
<dbReference type="Proteomes" id="UP000268233">
    <property type="component" value="Unassembled WGS sequence"/>
</dbReference>
<evidence type="ECO:0000313" key="1">
    <source>
        <dbReference type="EMBL" id="RKS82415.1"/>
    </source>
</evidence>
<comment type="caution">
    <text evidence="1">The sequence shown here is derived from an EMBL/GenBank/DDBJ whole genome shotgun (WGS) entry which is preliminary data.</text>
</comment>
<protein>
    <submittedName>
        <fullName evidence="1">Uncharacterized protein</fullName>
    </submittedName>
</protein>
<keyword evidence="2" id="KW-1185">Reference proteome</keyword>
<proteinExistence type="predicted"/>
<accession>A0A495R515</accession>
<reference evidence="1 2" key="1">
    <citation type="submission" date="2018-10" db="EMBL/GenBank/DDBJ databases">
        <title>Genomic Encyclopedia of Archaeal and Bacterial Type Strains, Phase II (KMG-II): from individual species to whole genera.</title>
        <authorList>
            <person name="Goeker M."/>
        </authorList>
    </citation>
    <scope>NUCLEOTIDE SEQUENCE [LARGE SCALE GENOMIC DNA]</scope>
    <source>
        <strain evidence="1 2">DSM 11927</strain>
    </source>
</reference>
<dbReference type="EMBL" id="RBWW01000001">
    <property type="protein sequence ID" value="RKS82415.1"/>
    <property type="molecule type" value="Genomic_DNA"/>
</dbReference>
<organism evidence="1 2">
    <name type="scientific">Haloarcula quadrata</name>
    <dbReference type="NCBI Taxonomy" id="182779"/>
    <lineage>
        <taxon>Archaea</taxon>
        <taxon>Methanobacteriati</taxon>
        <taxon>Methanobacteriota</taxon>
        <taxon>Stenosarchaea group</taxon>
        <taxon>Halobacteria</taxon>
        <taxon>Halobacteriales</taxon>
        <taxon>Haloarculaceae</taxon>
        <taxon>Haloarcula</taxon>
    </lineage>
</organism>
<name>A0A495R515_9EURY</name>